<dbReference type="GO" id="GO:0015036">
    <property type="term" value="F:disulfide oxidoreductase activity"/>
    <property type="evidence" value="ECO:0007669"/>
    <property type="project" value="UniProtKB-ARBA"/>
</dbReference>
<dbReference type="EMBL" id="JAMD01000031">
    <property type="protein sequence ID" value="KEJ93714.1"/>
    <property type="molecule type" value="Genomic_DNA"/>
</dbReference>
<keyword evidence="5" id="KW-1185">Reference proteome</keyword>
<dbReference type="Gene3D" id="3.40.30.10">
    <property type="entry name" value="Glutaredoxin"/>
    <property type="match status" value="1"/>
</dbReference>
<feature type="transmembrane region" description="Helical" evidence="2">
    <location>
        <begin position="16"/>
        <end position="34"/>
    </location>
</feature>
<reference evidence="4 5" key="1">
    <citation type="submission" date="2014-01" db="EMBL/GenBank/DDBJ databases">
        <title>Sulfitobacter sp. H3 (MCCC 1A00686) Genome Sequencing.</title>
        <authorList>
            <person name="Lai Q."/>
            <person name="Hong Z."/>
        </authorList>
    </citation>
    <scope>NUCLEOTIDE SEQUENCE [LARGE SCALE GENOMIC DNA]</scope>
    <source>
        <strain evidence="4 5">H3</strain>
    </source>
</reference>
<dbReference type="InterPro" id="IPR050553">
    <property type="entry name" value="Thioredoxin_ResA/DsbE_sf"/>
</dbReference>
<evidence type="ECO:0000259" key="3">
    <source>
        <dbReference type="PROSITE" id="PS51352"/>
    </source>
</evidence>
<evidence type="ECO:0000313" key="4">
    <source>
        <dbReference type="EMBL" id="KEJ93714.1"/>
    </source>
</evidence>
<dbReference type="AlphaFoldDB" id="A0A073IVB2"/>
<feature type="domain" description="Thioredoxin" evidence="3">
    <location>
        <begin position="132"/>
        <end position="268"/>
    </location>
</feature>
<feature type="transmembrane region" description="Helical" evidence="2">
    <location>
        <begin position="85"/>
        <end position="103"/>
    </location>
</feature>
<dbReference type="InterPro" id="IPR036249">
    <property type="entry name" value="Thioredoxin-like_sf"/>
</dbReference>
<dbReference type="OrthoDB" id="9799347at2"/>
<dbReference type="RefSeq" id="WP_037931858.1">
    <property type="nucleotide sequence ID" value="NZ_CP054604.1"/>
</dbReference>
<gene>
    <name evidence="4" type="ORF">SUH3_16195</name>
</gene>
<evidence type="ECO:0000313" key="5">
    <source>
        <dbReference type="Proteomes" id="UP000027746"/>
    </source>
</evidence>
<dbReference type="InterPro" id="IPR013766">
    <property type="entry name" value="Thioredoxin_domain"/>
</dbReference>
<keyword evidence="2" id="KW-0472">Membrane</keyword>
<dbReference type="Pfam" id="PF00578">
    <property type="entry name" value="AhpC-TSA"/>
    <property type="match status" value="1"/>
</dbReference>
<dbReference type="InterPro" id="IPR000866">
    <property type="entry name" value="AhpC/TSA"/>
</dbReference>
<dbReference type="GO" id="GO:0016209">
    <property type="term" value="F:antioxidant activity"/>
    <property type="evidence" value="ECO:0007669"/>
    <property type="project" value="InterPro"/>
</dbReference>
<dbReference type="Pfam" id="PF01790">
    <property type="entry name" value="LGT"/>
    <property type="match status" value="1"/>
</dbReference>
<evidence type="ECO:0000256" key="2">
    <source>
        <dbReference type="SAM" id="Phobius"/>
    </source>
</evidence>
<keyword evidence="2" id="KW-0812">Transmembrane</keyword>
<dbReference type="InterPro" id="IPR001640">
    <property type="entry name" value="Lgt"/>
</dbReference>
<dbReference type="GO" id="GO:0008961">
    <property type="term" value="F:phosphatidylglycerol-prolipoprotein diacylglyceryl transferase activity"/>
    <property type="evidence" value="ECO:0007669"/>
    <property type="project" value="InterPro"/>
</dbReference>
<sequence>MNAISIGPFVFSNDRFIAVLTVIAFLGVAELLAWRNRGRRDAIHRWTGAVFVIWVITARLGYVVAHWDVFASAPLSVFAIWQGGFDIRAGTFGLGATLFAAFLSQSRAGGPVLGSVGMAFLVFTVATLLLPDETRGRLPITAFEDLSGAPISLANRDVPVVLNLWATWCPPCRREMPMMTDVAQSQGDVDIIFANQGERDSVIGEYLVLNDLPADGMIRDPDSALMQKFGMLGLPSTLFFAADGSLQAVHTGEISRAALLAAIDDLRRKASQ</sequence>
<evidence type="ECO:0000256" key="1">
    <source>
        <dbReference type="ARBA" id="ARBA00023284"/>
    </source>
</evidence>
<dbReference type="PROSITE" id="PS51352">
    <property type="entry name" value="THIOREDOXIN_2"/>
    <property type="match status" value="1"/>
</dbReference>
<feature type="transmembrane region" description="Helical" evidence="2">
    <location>
        <begin position="46"/>
        <end position="65"/>
    </location>
</feature>
<feature type="transmembrane region" description="Helical" evidence="2">
    <location>
        <begin position="110"/>
        <end position="130"/>
    </location>
</feature>
<dbReference type="PANTHER" id="PTHR42852:SF18">
    <property type="entry name" value="CHROMOSOME UNDETERMINED SCAFFOLD_47, WHOLE GENOME SHOTGUN SEQUENCE"/>
    <property type="match status" value="1"/>
</dbReference>
<dbReference type="GO" id="GO:0042158">
    <property type="term" value="P:lipoprotein biosynthetic process"/>
    <property type="evidence" value="ECO:0007669"/>
    <property type="project" value="InterPro"/>
</dbReference>
<organism evidence="4 5">
    <name type="scientific">Pseudosulfitobacter pseudonitzschiae</name>
    <dbReference type="NCBI Taxonomy" id="1402135"/>
    <lineage>
        <taxon>Bacteria</taxon>
        <taxon>Pseudomonadati</taxon>
        <taxon>Pseudomonadota</taxon>
        <taxon>Alphaproteobacteria</taxon>
        <taxon>Rhodobacterales</taxon>
        <taxon>Roseobacteraceae</taxon>
        <taxon>Pseudosulfitobacter</taxon>
    </lineage>
</organism>
<proteinExistence type="predicted"/>
<dbReference type="SUPFAM" id="SSF52833">
    <property type="entry name" value="Thioredoxin-like"/>
    <property type="match status" value="1"/>
</dbReference>
<dbReference type="PROSITE" id="PS00194">
    <property type="entry name" value="THIOREDOXIN_1"/>
    <property type="match status" value="1"/>
</dbReference>
<dbReference type="PANTHER" id="PTHR42852">
    <property type="entry name" value="THIOL:DISULFIDE INTERCHANGE PROTEIN DSBE"/>
    <property type="match status" value="1"/>
</dbReference>
<dbReference type="GO" id="GO:0005886">
    <property type="term" value="C:plasma membrane"/>
    <property type="evidence" value="ECO:0007669"/>
    <property type="project" value="InterPro"/>
</dbReference>
<keyword evidence="2" id="KW-1133">Transmembrane helix</keyword>
<comment type="caution">
    <text evidence="4">The sequence shown here is derived from an EMBL/GenBank/DDBJ whole genome shotgun (WGS) entry which is preliminary data.</text>
</comment>
<protein>
    <recommendedName>
        <fullName evidence="3">Thioredoxin domain-containing protein</fullName>
    </recommendedName>
</protein>
<dbReference type="Proteomes" id="UP000027746">
    <property type="component" value="Unassembled WGS sequence"/>
</dbReference>
<dbReference type="CDD" id="cd02966">
    <property type="entry name" value="TlpA_like_family"/>
    <property type="match status" value="1"/>
</dbReference>
<accession>A0A073IVB2</accession>
<dbReference type="GeneID" id="68872284"/>
<keyword evidence="1" id="KW-0676">Redox-active center</keyword>
<dbReference type="InterPro" id="IPR017937">
    <property type="entry name" value="Thioredoxin_CS"/>
</dbReference>
<name>A0A073IVB2_9RHOB</name>